<dbReference type="AlphaFoldDB" id="A0A0G0J0Y0"/>
<dbReference type="Proteomes" id="UP000034096">
    <property type="component" value="Unassembled WGS sequence"/>
</dbReference>
<protein>
    <submittedName>
        <fullName evidence="1">Putative Zn-dependent hydrolases of the beta-lactamase fold protein</fullName>
    </submittedName>
</protein>
<reference evidence="1 2" key="1">
    <citation type="journal article" date="2015" name="Nature">
        <title>rRNA introns, odd ribosomes, and small enigmatic genomes across a large radiation of phyla.</title>
        <authorList>
            <person name="Brown C.T."/>
            <person name="Hug L.A."/>
            <person name="Thomas B.C."/>
            <person name="Sharon I."/>
            <person name="Castelle C.J."/>
            <person name="Singh A."/>
            <person name="Wilkins M.J."/>
            <person name="Williams K.H."/>
            <person name="Banfield J.F."/>
        </authorList>
    </citation>
    <scope>NUCLEOTIDE SEQUENCE [LARGE SCALE GENOMIC DNA]</scope>
</reference>
<dbReference type="Gene3D" id="3.60.15.10">
    <property type="entry name" value="Ribonuclease Z/Hydroxyacylglutathione hydrolase-like"/>
    <property type="match status" value="1"/>
</dbReference>
<dbReference type="InterPro" id="IPR036866">
    <property type="entry name" value="RibonucZ/Hydroxyglut_hydro"/>
</dbReference>
<dbReference type="GO" id="GO:0016787">
    <property type="term" value="F:hydrolase activity"/>
    <property type="evidence" value="ECO:0007669"/>
    <property type="project" value="UniProtKB-KW"/>
</dbReference>
<evidence type="ECO:0000313" key="2">
    <source>
        <dbReference type="Proteomes" id="UP000034096"/>
    </source>
</evidence>
<keyword evidence="1" id="KW-0378">Hydrolase</keyword>
<proteinExistence type="predicted"/>
<organism evidence="1 2">
    <name type="scientific">Candidatus Woesebacteria bacterium GW2011_GWC1_38_13</name>
    <dbReference type="NCBI Taxonomy" id="1618583"/>
    <lineage>
        <taxon>Bacteria</taxon>
        <taxon>Candidatus Woeseibacteriota</taxon>
    </lineage>
</organism>
<comment type="caution">
    <text evidence="1">The sequence shown here is derived from an EMBL/GenBank/DDBJ whole genome shotgun (WGS) entry which is preliminary data.</text>
</comment>
<dbReference type="STRING" id="1618583.US75_C0001G0077"/>
<name>A0A0G0J0Y0_9BACT</name>
<dbReference type="EMBL" id="LBUE01000001">
    <property type="protein sequence ID" value="KKQ57020.1"/>
    <property type="molecule type" value="Genomic_DNA"/>
</dbReference>
<accession>A0A0G0J0Y0</accession>
<gene>
    <name evidence="1" type="ORF">US75_C0001G0077</name>
</gene>
<sequence length="216" mass="24223">MDIVYLGHSSFKLKGKKATVITDPFDPVYVGLKYPKNDADIVTVSHNHNDHNKVDLIDNVKMVINGAGEYEIMGVSIIGIETDHDASGGEERGKNIVFILEVDGLRIAHFGDLGHKLSEKLMEQMGDIDVLMIPVGGEYTIGHKQAVDIAKEFESPYVLPMHYKMPGMNEEVFGRLSGVDEFLKELGYEVERSDKLNIKKELVNHDQRKTVVLEKK</sequence>
<dbReference type="Pfam" id="PF13483">
    <property type="entry name" value="Lactamase_B_3"/>
    <property type="match status" value="1"/>
</dbReference>
<dbReference type="PANTHER" id="PTHR42967">
    <property type="entry name" value="METAL DEPENDENT HYDROLASE"/>
    <property type="match status" value="1"/>
</dbReference>
<evidence type="ECO:0000313" key="1">
    <source>
        <dbReference type="EMBL" id="KKQ57020.1"/>
    </source>
</evidence>
<dbReference type="SUPFAM" id="SSF56281">
    <property type="entry name" value="Metallo-hydrolase/oxidoreductase"/>
    <property type="match status" value="1"/>
</dbReference>
<dbReference type="PANTHER" id="PTHR42967:SF1">
    <property type="entry name" value="MBL FOLD METALLO-HYDROLASE"/>
    <property type="match status" value="1"/>
</dbReference>